<reference evidence="2" key="1">
    <citation type="submission" date="2021-06" db="EMBL/GenBank/DDBJ databases">
        <authorList>
            <person name="Kallberg Y."/>
            <person name="Tangrot J."/>
            <person name="Rosling A."/>
        </authorList>
    </citation>
    <scope>NUCLEOTIDE SEQUENCE</scope>
    <source>
        <strain evidence="2">87-6 pot B 2015</strain>
    </source>
</reference>
<proteinExistence type="predicted"/>
<protein>
    <submittedName>
        <fullName evidence="2">3997_t:CDS:1</fullName>
    </submittedName>
</protein>
<evidence type="ECO:0000313" key="3">
    <source>
        <dbReference type="Proteomes" id="UP000789375"/>
    </source>
</evidence>
<sequence length="282" mass="31996">MIYGNSLQERGFDTPLCVIQNKLLVFFCFPLKLFPATLSIYLWLETCFNYQVEDKYFWHISGMIWGLTILINGVELIISSKEQHWGVQTAVLSCKQTPSTHVWLTYIIPTSILAITSIIITVHSILILLRRWRCHNRNQNRHTAITLGDAARLAVFSFFYSLMLLVSLIPSIIMKINRDDPSGVIDKLTFSDFASSTYGTILFMIFGTTKKAALFLPCCYYSPPKDRAYMQEHESIDLQQFNPGGSGSSIKQPPLPDSPITDSGFQSVSSRITILEQQHNVI</sequence>
<gene>
    <name evidence="2" type="ORF">FMOSSE_LOCUS10701</name>
</gene>
<dbReference type="AlphaFoldDB" id="A0A9N9GZ08"/>
<feature type="transmembrane region" description="Helical" evidence="1">
    <location>
        <begin position="56"/>
        <end position="78"/>
    </location>
</feature>
<comment type="caution">
    <text evidence="2">The sequence shown here is derived from an EMBL/GenBank/DDBJ whole genome shotgun (WGS) entry which is preliminary data.</text>
</comment>
<organism evidence="2 3">
    <name type="scientific">Funneliformis mosseae</name>
    <name type="common">Endomycorrhizal fungus</name>
    <name type="synonym">Glomus mosseae</name>
    <dbReference type="NCBI Taxonomy" id="27381"/>
    <lineage>
        <taxon>Eukaryota</taxon>
        <taxon>Fungi</taxon>
        <taxon>Fungi incertae sedis</taxon>
        <taxon>Mucoromycota</taxon>
        <taxon>Glomeromycotina</taxon>
        <taxon>Glomeromycetes</taxon>
        <taxon>Glomerales</taxon>
        <taxon>Glomeraceae</taxon>
        <taxon>Funneliformis</taxon>
    </lineage>
</organism>
<dbReference type="SUPFAM" id="SSF81321">
    <property type="entry name" value="Family A G protein-coupled receptor-like"/>
    <property type="match status" value="1"/>
</dbReference>
<keyword evidence="1" id="KW-1133">Transmembrane helix</keyword>
<dbReference type="Gene3D" id="1.20.1070.10">
    <property type="entry name" value="Rhodopsin 7-helix transmembrane proteins"/>
    <property type="match status" value="1"/>
</dbReference>
<feature type="transmembrane region" description="Helical" evidence="1">
    <location>
        <begin position="106"/>
        <end position="129"/>
    </location>
</feature>
<keyword evidence="1" id="KW-0812">Transmembrane</keyword>
<evidence type="ECO:0000256" key="1">
    <source>
        <dbReference type="SAM" id="Phobius"/>
    </source>
</evidence>
<accession>A0A9N9GZ08</accession>
<feature type="transmembrane region" description="Helical" evidence="1">
    <location>
        <begin position="193"/>
        <end position="221"/>
    </location>
</feature>
<dbReference type="EMBL" id="CAJVPP010003701">
    <property type="protein sequence ID" value="CAG8635315.1"/>
    <property type="molecule type" value="Genomic_DNA"/>
</dbReference>
<keyword evidence="3" id="KW-1185">Reference proteome</keyword>
<name>A0A9N9GZ08_FUNMO</name>
<dbReference type="Proteomes" id="UP000789375">
    <property type="component" value="Unassembled WGS sequence"/>
</dbReference>
<keyword evidence="1" id="KW-0472">Membrane</keyword>
<evidence type="ECO:0000313" key="2">
    <source>
        <dbReference type="EMBL" id="CAG8635315.1"/>
    </source>
</evidence>
<feature type="transmembrane region" description="Helical" evidence="1">
    <location>
        <begin position="23"/>
        <end position="44"/>
    </location>
</feature>
<feature type="transmembrane region" description="Helical" evidence="1">
    <location>
        <begin position="150"/>
        <end position="173"/>
    </location>
</feature>